<evidence type="ECO:0000256" key="13">
    <source>
        <dbReference type="ARBA" id="ARBA00024209"/>
    </source>
</evidence>
<keyword evidence="9" id="KW-0833">Ubl conjugation pathway</keyword>
<evidence type="ECO:0000256" key="6">
    <source>
        <dbReference type="ARBA" id="ARBA00022692"/>
    </source>
</evidence>
<evidence type="ECO:0000313" key="15">
    <source>
        <dbReference type="Proteomes" id="UP001443914"/>
    </source>
</evidence>
<protein>
    <recommendedName>
        <fullName evidence="4">RING-type E3 ubiquitin transferase</fullName>
        <ecNumber evidence="4">2.3.2.27</ecNumber>
    </recommendedName>
</protein>
<gene>
    <name evidence="14" type="ORF">RND81_12G103100</name>
</gene>
<dbReference type="GO" id="GO:0008270">
    <property type="term" value="F:zinc ion binding"/>
    <property type="evidence" value="ECO:0007669"/>
    <property type="project" value="UniProtKB-KW"/>
</dbReference>
<evidence type="ECO:0000256" key="5">
    <source>
        <dbReference type="ARBA" id="ARBA00022679"/>
    </source>
</evidence>
<comment type="catalytic activity">
    <reaction evidence="1">
        <text>S-ubiquitinyl-[E2 ubiquitin-conjugating enzyme]-L-cysteine + [acceptor protein]-L-lysine = [E2 ubiquitin-conjugating enzyme]-L-cysteine + N(6)-ubiquitinyl-[acceptor protein]-L-lysine.</text>
        <dbReference type="EC" id="2.3.2.27"/>
    </reaction>
</comment>
<dbReference type="InterPro" id="IPR046948">
    <property type="entry name" value="ATL20-22-like"/>
</dbReference>
<evidence type="ECO:0000256" key="12">
    <source>
        <dbReference type="ARBA" id="ARBA00023136"/>
    </source>
</evidence>
<evidence type="ECO:0000256" key="9">
    <source>
        <dbReference type="ARBA" id="ARBA00022786"/>
    </source>
</evidence>
<evidence type="ECO:0000256" key="8">
    <source>
        <dbReference type="ARBA" id="ARBA00022771"/>
    </source>
</evidence>
<dbReference type="GO" id="GO:0016020">
    <property type="term" value="C:membrane"/>
    <property type="evidence" value="ECO:0007669"/>
    <property type="project" value="UniProtKB-SubCell"/>
</dbReference>
<keyword evidence="10" id="KW-0862">Zinc</keyword>
<dbReference type="Proteomes" id="UP001443914">
    <property type="component" value="Unassembled WGS sequence"/>
</dbReference>
<evidence type="ECO:0000313" key="14">
    <source>
        <dbReference type="EMBL" id="KAK9672471.1"/>
    </source>
</evidence>
<keyword evidence="15" id="KW-1185">Reference proteome</keyword>
<comment type="similarity">
    <text evidence="13">Belongs to the RING-type zinc finger family. ATL subfamily.</text>
</comment>
<comment type="pathway">
    <text evidence="3">Protein modification; protein ubiquitination.</text>
</comment>
<dbReference type="GO" id="GO:0061630">
    <property type="term" value="F:ubiquitin protein ligase activity"/>
    <property type="evidence" value="ECO:0007669"/>
    <property type="project" value="UniProtKB-EC"/>
</dbReference>
<accession>A0AAW1H8V4</accession>
<proteinExistence type="inferred from homology"/>
<reference evidence="14" key="1">
    <citation type="submission" date="2024-03" db="EMBL/GenBank/DDBJ databases">
        <title>WGS assembly of Saponaria officinalis var. Norfolk2.</title>
        <authorList>
            <person name="Jenkins J."/>
            <person name="Shu S."/>
            <person name="Grimwood J."/>
            <person name="Barry K."/>
            <person name="Goodstein D."/>
            <person name="Schmutz J."/>
            <person name="Leebens-Mack J."/>
            <person name="Osbourn A."/>
        </authorList>
    </citation>
    <scope>NUCLEOTIDE SEQUENCE [LARGE SCALE GENOMIC DNA]</scope>
    <source>
        <strain evidence="14">JIC</strain>
    </source>
</reference>
<dbReference type="EMBL" id="JBDFQZ010000012">
    <property type="protein sequence ID" value="KAK9672471.1"/>
    <property type="molecule type" value="Genomic_DNA"/>
</dbReference>
<evidence type="ECO:0000256" key="4">
    <source>
        <dbReference type="ARBA" id="ARBA00012483"/>
    </source>
</evidence>
<dbReference type="PANTHER" id="PTHR46279:SF9">
    <property type="entry name" value="OS01G0116300 PROTEIN"/>
    <property type="match status" value="1"/>
</dbReference>
<evidence type="ECO:0000256" key="1">
    <source>
        <dbReference type="ARBA" id="ARBA00000900"/>
    </source>
</evidence>
<comment type="caution">
    <text evidence="14">The sequence shown here is derived from an EMBL/GenBank/DDBJ whole genome shotgun (WGS) entry which is preliminary data.</text>
</comment>
<keyword evidence="11" id="KW-1133">Transmembrane helix</keyword>
<name>A0AAW1H8V4_SAPOF</name>
<dbReference type="PANTHER" id="PTHR46279">
    <property type="entry name" value="RING/U-BOX SUPERFAMILY PROTEIN"/>
    <property type="match status" value="1"/>
</dbReference>
<keyword evidence="7" id="KW-0479">Metal-binding</keyword>
<keyword evidence="5" id="KW-0808">Transferase</keyword>
<sequence>MNIPNVNVIILISSIFQFTKISSTNQPCSPLNKNSCPCSGFESYCQLETGYTFLNFPKSGSFIVKNIDYTNREIRLFDPERCLAEKMMFLNITSTPFQYKSKYNQYYMLYKCYVRNDDEIIINNRDVHVINCLSSKNYTVVSAPWNYSMPPCEAVNGGGGPVVLPLDNNSNDSHITRLTRNVLRSLVPGQDTSNETFFNNNNRSSYGHK</sequence>
<organism evidence="14 15">
    <name type="scientific">Saponaria officinalis</name>
    <name type="common">Common soapwort</name>
    <name type="synonym">Lychnis saponaria</name>
    <dbReference type="NCBI Taxonomy" id="3572"/>
    <lineage>
        <taxon>Eukaryota</taxon>
        <taxon>Viridiplantae</taxon>
        <taxon>Streptophyta</taxon>
        <taxon>Embryophyta</taxon>
        <taxon>Tracheophyta</taxon>
        <taxon>Spermatophyta</taxon>
        <taxon>Magnoliopsida</taxon>
        <taxon>eudicotyledons</taxon>
        <taxon>Gunneridae</taxon>
        <taxon>Pentapetalae</taxon>
        <taxon>Caryophyllales</taxon>
        <taxon>Caryophyllaceae</taxon>
        <taxon>Caryophylleae</taxon>
        <taxon>Saponaria</taxon>
    </lineage>
</organism>
<keyword evidence="8" id="KW-0863">Zinc-finger</keyword>
<comment type="subcellular location">
    <subcellularLocation>
        <location evidence="2">Membrane</location>
        <topology evidence="2">Single-pass membrane protein</topology>
    </subcellularLocation>
</comment>
<evidence type="ECO:0000256" key="2">
    <source>
        <dbReference type="ARBA" id="ARBA00004167"/>
    </source>
</evidence>
<evidence type="ECO:0000256" key="11">
    <source>
        <dbReference type="ARBA" id="ARBA00022989"/>
    </source>
</evidence>
<evidence type="ECO:0000256" key="10">
    <source>
        <dbReference type="ARBA" id="ARBA00022833"/>
    </source>
</evidence>
<evidence type="ECO:0000256" key="7">
    <source>
        <dbReference type="ARBA" id="ARBA00022723"/>
    </source>
</evidence>
<keyword evidence="12" id="KW-0472">Membrane</keyword>
<dbReference type="EC" id="2.3.2.27" evidence="4"/>
<keyword evidence="6" id="KW-0812">Transmembrane</keyword>
<dbReference type="AlphaFoldDB" id="A0AAW1H8V4"/>
<evidence type="ECO:0000256" key="3">
    <source>
        <dbReference type="ARBA" id="ARBA00004906"/>
    </source>
</evidence>